<dbReference type="Proteomes" id="UP000218542">
    <property type="component" value="Unassembled WGS sequence"/>
</dbReference>
<feature type="repeat" description="TPR" evidence="1">
    <location>
        <begin position="14"/>
        <end position="47"/>
    </location>
</feature>
<accession>A0A286U3N3</accession>
<evidence type="ECO:0000313" key="2">
    <source>
        <dbReference type="EMBL" id="GAX62749.1"/>
    </source>
</evidence>
<dbReference type="AlphaFoldDB" id="A0A286U3N3"/>
<dbReference type="Pfam" id="PF14559">
    <property type="entry name" value="TPR_19"/>
    <property type="match status" value="1"/>
</dbReference>
<reference evidence="3" key="1">
    <citation type="journal article" date="2017" name="Environ. Microbiol. Rep.">
        <title>Genetic Diversity of Marine Anaerobic Ammonium-Oxidizing Bacteria as Revealed by Genomic and Proteomic Analyses of 'Candidatus Scalindua japonica'.</title>
        <authorList>
            <person name="Oshiki M."/>
            <person name="Mizuto K."/>
            <person name="Kimura Z."/>
            <person name="Kindaichi T."/>
            <person name="Satoh H."/>
            <person name="Okabe S."/>
        </authorList>
    </citation>
    <scope>NUCLEOTIDE SEQUENCE [LARGE SCALE GENOMIC DNA]</scope>
    <source>
        <strain evidence="3">husup-a2</strain>
    </source>
</reference>
<gene>
    <name evidence="2" type="ORF">SCALIN_C43_0002</name>
</gene>
<dbReference type="PANTHER" id="PTHR12558">
    <property type="entry name" value="CELL DIVISION CYCLE 16,23,27"/>
    <property type="match status" value="1"/>
</dbReference>
<name>A0A286U3N3_9BACT</name>
<keyword evidence="1" id="KW-0802">TPR repeat</keyword>
<keyword evidence="3" id="KW-1185">Reference proteome</keyword>
<protein>
    <recommendedName>
        <fullName evidence="4">Tetratricopeptide repeat protein</fullName>
    </recommendedName>
</protein>
<dbReference type="InterPro" id="IPR019734">
    <property type="entry name" value="TPR_rpt"/>
</dbReference>
<evidence type="ECO:0000313" key="3">
    <source>
        <dbReference type="Proteomes" id="UP000218542"/>
    </source>
</evidence>
<dbReference type="InterPro" id="IPR011990">
    <property type="entry name" value="TPR-like_helical_dom_sf"/>
</dbReference>
<evidence type="ECO:0000256" key="1">
    <source>
        <dbReference type="PROSITE-ProRule" id="PRU00339"/>
    </source>
</evidence>
<dbReference type="SMART" id="SM00028">
    <property type="entry name" value="TPR"/>
    <property type="match status" value="3"/>
</dbReference>
<evidence type="ECO:0008006" key="4">
    <source>
        <dbReference type="Google" id="ProtNLM"/>
    </source>
</evidence>
<dbReference type="Gene3D" id="1.25.40.10">
    <property type="entry name" value="Tetratricopeptide repeat domain"/>
    <property type="match status" value="3"/>
</dbReference>
<dbReference type="SUPFAM" id="SSF48452">
    <property type="entry name" value="TPR-like"/>
    <property type="match status" value="2"/>
</dbReference>
<dbReference type="EMBL" id="BAOS01000043">
    <property type="protein sequence ID" value="GAX62749.1"/>
    <property type="molecule type" value="Genomic_DNA"/>
</dbReference>
<organism evidence="2 3">
    <name type="scientific">Candidatus Scalindua japonica</name>
    <dbReference type="NCBI Taxonomy" id="1284222"/>
    <lineage>
        <taxon>Bacteria</taxon>
        <taxon>Pseudomonadati</taxon>
        <taxon>Planctomycetota</taxon>
        <taxon>Candidatus Brocadiia</taxon>
        <taxon>Candidatus Brocadiales</taxon>
        <taxon>Candidatus Scalinduaceae</taxon>
        <taxon>Candidatus Scalindua</taxon>
    </lineage>
</organism>
<proteinExistence type="predicted"/>
<comment type="caution">
    <text evidence="2">The sequence shown here is derived from an EMBL/GenBank/DDBJ whole genome shotgun (WGS) entry which is preliminary data.</text>
</comment>
<sequence>MALFTTLSLFRYKADLYFEHGRRSLNKNELREAILSYETAVKYNPLTLNYRNVLNGIYLKMAESCVNKESKEITKDLPGIYSSKQTSAWFTKAINGAKQVRKLYPGDYHSAFTLGQAYHILDRITNEDMSKEAIKYYIKATTLHPFKFELRNKLARLYTEKGQYQNAINELKEAINISPANHAPCLNLANVFIDDGKRYEEAEAVLLKFTERNPDKKIIDIYRLLCFVYAKTTKWEKVLDQSMNIIQIDRKNLEAHKYATMANFKLERYDDTRKLCNDILELAEHTNNTYNQYAKEILELLSKKQMF</sequence>
<feature type="repeat" description="TPR" evidence="1">
    <location>
        <begin position="148"/>
        <end position="181"/>
    </location>
</feature>
<dbReference type="PANTHER" id="PTHR12558:SF13">
    <property type="entry name" value="CELL DIVISION CYCLE PROTEIN 27 HOMOLOG"/>
    <property type="match status" value="1"/>
</dbReference>
<dbReference type="PROSITE" id="PS50005">
    <property type="entry name" value="TPR"/>
    <property type="match status" value="2"/>
</dbReference>